<accession>A0ABR4YII1</accession>
<proteinExistence type="predicted"/>
<organism evidence="4 5">
    <name type="scientific">Alistipes inops</name>
    <dbReference type="NCBI Taxonomy" id="1501391"/>
    <lineage>
        <taxon>Bacteria</taxon>
        <taxon>Pseudomonadati</taxon>
        <taxon>Bacteroidota</taxon>
        <taxon>Bacteroidia</taxon>
        <taxon>Bacteroidales</taxon>
        <taxon>Rikenellaceae</taxon>
        <taxon>Alistipes</taxon>
    </lineage>
</organism>
<protein>
    <submittedName>
        <fullName evidence="4">Acetyltransferase</fullName>
    </submittedName>
</protein>
<keyword evidence="5" id="KW-1185">Reference proteome</keyword>
<sequence length="149" mass="16542">MEIRRVSGSELPQRLLLAADESREAVADYVDRGWCYGAFLAGRMVGEYVLLHTRPFTAEVVNIAVEPAVQRQGIGGAMLRHAAETARASGFRKLEIGTGNSGFGQMALYIRCGFRMEWIDRGFFSLHYPEPILEAGLPCTDMVRMGMLL</sequence>
<dbReference type="Proteomes" id="UP000030889">
    <property type="component" value="Unassembled WGS sequence"/>
</dbReference>
<dbReference type="SUPFAM" id="SSF55729">
    <property type="entry name" value="Acyl-CoA N-acyltransferases (Nat)"/>
    <property type="match status" value="1"/>
</dbReference>
<dbReference type="InterPro" id="IPR050832">
    <property type="entry name" value="Bact_Acetyltransf"/>
</dbReference>
<dbReference type="InterPro" id="IPR000182">
    <property type="entry name" value="GNAT_dom"/>
</dbReference>
<evidence type="ECO:0000259" key="3">
    <source>
        <dbReference type="PROSITE" id="PS51186"/>
    </source>
</evidence>
<dbReference type="EMBL" id="JRGF01000006">
    <property type="protein sequence ID" value="KHE42079.1"/>
    <property type="molecule type" value="Genomic_DNA"/>
</dbReference>
<dbReference type="PROSITE" id="PS51186">
    <property type="entry name" value="GNAT"/>
    <property type="match status" value="1"/>
</dbReference>
<comment type="caution">
    <text evidence="4">The sequence shown here is derived from an EMBL/GenBank/DDBJ whole genome shotgun (WGS) entry which is preliminary data.</text>
</comment>
<dbReference type="InterPro" id="IPR016181">
    <property type="entry name" value="Acyl_CoA_acyltransferase"/>
</dbReference>
<gene>
    <name evidence="4" type="ORF">LG35_05865</name>
</gene>
<evidence type="ECO:0000313" key="4">
    <source>
        <dbReference type="EMBL" id="KHE42079.1"/>
    </source>
</evidence>
<dbReference type="Gene3D" id="3.40.630.30">
    <property type="match status" value="1"/>
</dbReference>
<keyword evidence="2" id="KW-0012">Acyltransferase</keyword>
<evidence type="ECO:0000256" key="1">
    <source>
        <dbReference type="ARBA" id="ARBA00022679"/>
    </source>
</evidence>
<evidence type="ECO:0000256" key="2">
    <source>
        <dbReference type="ARBA" id="ARBA00023315"/>
    </source>
</evidence>
<dbReference type="CDD" id="cd04301">
    <property type="entry name" value="NAT_SF"/>
    <property type="match status" value="1"/>
</dbReference>
<feature type="domain" description="N-acetyltransferase" evidence="3">
    <location>
        <begin position="1"/>
        <end position="149"/>
    </location>
</feature>
<dbReference type="Pfam" id="PF00583">
    <property type="entry name" value="Acetyltransf_1"/>
    <property type="match status" value="1"/>
</dbReference>
<dbReference type="PANTHER" id="PTHR43877">
    <property type="entry name" value="AMINOALKYLPHOSPHONATE N-ACETYLTRANSFERASE-RELATED-RELATED"/>
    <property type="match status" value="1"/>
</dbReference>
<evidence type="ECO:0000313" key="5">
    <source>
        <dbReference type="Proteomes" id="UP000030889"/>
    </source>
</evidence>
<reference evidence="4 5" key="1">
    <citation type="submission" date="2014-09" db="EMBL/GenBank/DDBJ databases">
        <title>Alistipes sp. 627, sp. nov., a novel member of the family Rikenellaceae isolated from human faeces.</title>
        <authorList>
            <person name="Shkoporov A.N."/>
            <person name="Chaplin A.V."/>
            <person name="Motuzova O.V."/>
            <person name="Kafarskaia L.I."/>
            <person name="Khokhlova E.V."/>
            <person name="Efimov B.A."/>
        </authorList>
    </citation>
    <scope>NUCLEOTIDE SEQUENCE [LARGE SCALE GENOMIC DNA]</scope>
    <source>
        <strain evidence="4 5">627</strain>
    </source>
</reference>
<keyword evidence="1" id="KW-0808">Transferase</keyword>
<name>A0ABR4YII1_9BACT</name>